<feature type="region of interest" description="Disordered" evidence="1">
    <location>
        <begin position="173"/>
        <end position="206"/>
    </location>
</feature>
<dbReference type="AlphaFoldDB" id="A0AAE0MK36"/>
<name>A0AAE0MK36_9PEZI</name>
<keyword evidence="3" id="KW-1185">Reference proteome</keyword>
<organism evidence="2 3">
    <name type="scientific">Cercophora scortea</name>
    <dbReference type="NCBI Taxonomy" id="314031"/>
    <lineage>
        <taxon>Eukaryota</taxon>
        <taxon>Fungi</taxon>
        <taxon>Dikarya</taxon>
        <taxon>Ascomycota</taxon>
        <taxon>Pezizomycotina</taxon>
        <taxon>Sordariomycetes</taxon>
        <taxon>Sordariomycetidae</taxon>
        <taxon>Sordariales</taxon>
        <taxon>Lasiosphaeriaceae</taxon>
        <taxon>Cercophora</taxon>
    </lineage>
</organism>
<evidence type="ECO:0000313" key="2">
    <source>
        <dbReference type="EMBL" id="KAK3335521.1"/>
    </source>
</evidence>
<dbReference type="Proteomes" id="UP001286456">
    <property type="component" value="Unassembled WGS sequence"/>
</dbReference>
<sequence>MCVKSTQVFGSRSSLQDACRFLMHVSLQTIGMGAAREGETRRLESKIQDNIHLGCWKSLSLMWEQGKTNTAREERRADQLGMSKTPQITARLNNNMHACMVMNDTKTCQPPFLHLLSTCPSREVLNSTYVPGKYASVLTTAPAASAAHCSSRSKLCRLFQCRRHPQSAMSRLSTRRAANNEKKSGNAIVKPEARQARQDKARRRPNLSLPDARVRLGLGGGFLFLRRRAARAKWRDTVFWWWCVCVYTQCRLCVTNTHEAQTDDEASETTGEEEY</sequence>
<protein>
    <submittedName>
        <fullName evidence="2">Uncharacterized protein</fullName>
    </submittedName>
</protein>
<dbReference type="EMBL" id="JAUEPO010000001">
    <property type="protein sequence ID" value="KAK3335521.1"/>
    <property type="molecule type" value="Genomic_DNA"/>
</dbReference>
<evidence type="ECO:0000256" key="1">
    <source>
        <dbReference type="SAM" id="MobiDB-lite"/>
    </source>
</evidence>
<comment type="caution">
    <text evidence="2">The sequence shown here is derived from an EMBL/GenBank/DDBJ whole genome shotgun (WGS) entry which is preliminary data.</text>
</comment>
<reference evidence="2" key="1">
    <citation type="journal article" date="2023" name="Mol. Phylogenet. Evol.">
        <title>Genome-scale phylogeny and comparative genomics of the fungal order Sordariales.</title>
        <authorList>
            <person name="Hensen N."/>
            <person name="Bonometti L."/>
            <person name="Westerberg I."/>
            <person name="Brannstrom I.O."/>
            <person name="Guillou S."/>
            <person name="Cros-Aarteil S."/>
            <person name="Calhoun S."/>
            <person name="Haridas S."/>
            <person name="Kuo A."/>
            <person name="Mondo S."/>
            <person name="Pangilinan J."/>
            <person name="Riley R."/>
            <person name="LaButti K."/>
            <person name="Andreopoulos B."/>
            <person name="Lipzen A."/>
            <person name="Chen C."/>
            <person name="Yan M."/>
            <person name="Daum C."/>
            <person name="Ng V."/>
            <person name="Clum A."/>
            <person name="Steindorff A."/>
            <person name="Ohm R.A."/>
            <person name="Martin F."/>
            <person name="Silar P."/>
            <person name="Natvig D.O."/>
            <person name="Lalanne C."/>
            <person name="Gautier V."/>
            <person name="Ament-Velasquez S.L."/>
            <person name="Kruys A."/>
            <person name="Hutchinson M.I."/>
            <person name="Powell A.J."/>
            <person name="Barry K."/>
            <person name="Miller A.N."/>
            <person name="Grigoriev I.V."/>
            <person name="Debuchy R."/>
            <person name="Gladieux P."/>
            <person name="Hiltunen Thoren M."/>
            <person name="Johannesson H."/>
        </authorList>
    </citation>
    <scope>NUCLEOTIDE SEQUENCE</scope>
    <source>
        <strain evidence="2">SMH4131-1</strain>
    </source>
</reference>
<evidence type="ECO:0000313" key="3">
    <source>
        <dbReference type="Proteomes" id="UP001286456"/>
    </source>
</evidence>
<gene>
    <name evidence="2" type="ORF">B0T19DRAFT_10775</name>
</gene>
<reference evidence="2" key="2">
    <citation type="submission" date="2023-06" db="EMBL/GenBank/DDBJ databases">
        <authorList>
            <consortium name="Lawrence Berkeley National Laboratory"/>
            <person name="Haridas S."/>
            <person name="Hensen N."/>
            <person name="Bonometti L."/>
            <person name="Westerberg I."/>
            <person name="Brannstrom I.O."/>
            <person name="Guillou S."/>
            <person name="Cros-Aarteil S."/>
            <person name="Calhoun S."/>
            <person name="Kuo A."/>
            <person name="Mondo S."/>
            <person name="Pangilinan J."/>
            <person name="Riley R."/>
            <person name="Labutti K."/>
            <person name="Andreopoulos B."/>
            <person name="Lipzen A."/>
            <person name="Chen C."/>
            <person name="Yanf M."/>
            <person name="Daum C."/>
            <person name="Ng V."/>
            <person name="Clum A."/>
            <person name="Steindorff A."/>
            <person name="Ohm R."/>
            <person name="Martin F."/>
            <person name="Silar P."/>
            <person name="Natvig D."/>
            <person name="Lalanne C."/>
            <person name="Gautier V."/>
            <person name="Ament-Velasquez S.L."/>
            <person name="Kruys A."/>
            <person name="Hutchinson M.I."/>
            <person name="Powell A.J."/>
            <person name="Barry K."/>
            <person name="Miller A.N."/>
            <person name="Grigoriev I.V."/>
            <person name="Debuchy R."/>
            <person name="Gladieux P."/>
            <person name="Thoren M.H."/>
            <person name="Johannesson H."/>
        </authorList>
    </citation>
    <scope>NUCLEOTIDE SEQUENCE</scope>
    <source>
        <strain evidence="2">SMH4131-1</strain>
    </source>
</reference>
<accession>A0AAE0MK36</accession>
<proteinExistence type="predicted"/>